<feature type="region of interest" description="Disordered" evidence="7">
    <location>
        <begin position="29"/>
        <end position="59"/>
    </location>
</feature>
<accession>A0A1Z4EZ05</accession>
<dbReference type="REBASE" id="205263">
    <property type="entry name" value="V.Mst901ORF2879P"/>
</dbReference>
<comment type="similarity">
    <text evidence="6">Belongs to the Vsr family.</text>
</comment>
<keyword evidence="2 8" id="KW-0255">Endonuclease</keyword>
<dbReference type="GO" id="GO:0016787">
    <property type="term" value="F:hydrolase activity"/>
    <property type="evidence" value="ECO:0007669"/>
    <property type="project" value="UniProtKB-KW"/>
</dbReference>
<dbReference type="SUPFAM" id="SSF52980">
    <property type="entry name" value="Restriction endonuclease-like"/>
    <property type="match status" value="1"/>
</dbReference>
<dbReference type="Gene3D" id="3.40.960.10">
    <property type="entry name" value="VSR Endonuclease"/>
    <property type="match status" value="1"/>
</dbReference>
<name>A0A1Z4EZ05_9MYCO</name>
<evidence type="ECO:0000313" key="8">
    <source>
        <dbReference type="EMBL" id="BAX98189.1"/>
    </source>
</evidence>
<feature type="compositionally biased region" description="Polar residues" evidence="7">
    <location>
        <begin position="38"/>
        <end position="49"/>
    </location>
</feature>
<sequence>MLSAVTDMSLQTRRHLLFRRSDCGSAATTIDDMDKTEPMTNSWASSPATRASMRANTRRDTKPELAVRRLVHAAGLRYRVDFPPLSDQRRLRSDLVFTRARVAVFIDGCFWHGCRLHHTIAQTNAEFWAEKVRKNRERDELVTWLLTAAGWTVLRFWEHEPAVDVASKIVDTLRSQC</sequence>
<dbReference type="GO" id="GO:0006298">
    <property type="term" value="P:mismatch repair"/>
    <property type="evidence" value="ECO:0007669"/>
    <property type="project" value="InterPro"/>
</dbReference>
<dbReference type="InterPro" id="IPR011335">
    <property type="entry name" value="Restrct_endonuc-II-like"/>
</dbReference>
<dbReference type="Proteomes" id="UP000217954">
    <property type="component" value="Chromosome"/>
</dbReference>
<organism evidence="8 9">
    <name type="scientific">[Mycobacterium] stephanolepidis</name>
    <dbReference type="NCBI Taxonomy" id="1520670"/>
    <lineage>
        <taxon>Bacteria</taxon>
        <taxon>Bacillati</taxon>
        <taxon>Actinomycetota</taxon>
        <taxon>Actinomycetes</taxon>
        <taxon>Mycobacteriales</taxon>
        <taxon>Mycobacteriaceae</taxon>
        <taxon>Mycobacteroides</taxon>
    </lineage>
</organism>
<evidence type="ECO:0000256" key="7">
    <source>
        <dbReference type="SAM" id="MobiDB-lite"/>
    </source>
</evidence>
<dbReference type="KEGG" id="mste:MSTE_02880"/>
<evidence type="ECO:0000256" key="4">
    <source>
        <dbReference type="ARBA" id="ARBA00022801"/>
    </source>
</evidence>
<reference evidence="9" key="1">
    <citation type="journal article" date="2017" name="Genome Announc.">
        <title>Complete Genome Sequence of Mycobacterium stephanolepidis.</title>
        <authorList>
            <person name="Fukano H."/>
            <person name="Yoshida M."/>
            <person name="Katayama Y."/>
            <person name="Omatsu T."/>
            <person name="Mizutani T."/>
            <person name="Kurata O."/>
            <person name="Wada S."/>
            <person name="Hoshino Y."/>
        </authorList>
    </citation>
    <scope>NUCLEOTIDE SEQUENCE [LARGE SCALE GENOMIC DNA]</scope>
    <source>
        <strain evidence="9">NJB0901</strain>
    </source>
</reference>
<dbReference type="CDD" id="cd00221">
    <property type="entry name" value="Vsr"/>
    <property type="match status" value="1"/>
</dbReference>
<evidence type="ECO:0000313" key="9">
    <source>
        <dbReference type="Proteomes" id="UP000217954"/>
    </source>
</evidence>
<protein>
    <submittedName>
        <fullName evidence="8">Very short patch repair endonuclease</fullName>
    </submittedName>
</protein>
<evidence type="ECO:0000256" key="3">
    <source>
        <dbReference type="ARBA" id="ARBA00022763"/>
    </source>
</evidence>
<keyword evidence="4" id="KW-0378">Hydrolase</keyword>
<dbReference type="NCBIfam" id="TIGR00632">
    <property type="entry name" value="vsr"/>
    <property type="match status" value="1"/>
</dbReference>
<proteinExistence type="inferred from homology"/>
<reference evidence="8 9" key="2">
    <citation type="journal article" date="2017" name="Int. J. Syst. Evol. Microbiol.">
        <title>Mycobacterium stephanolepidis sp. nov., a rapidly growing species related to Mycobacterium chelonae, isolated from marine teleost fish, Stephanolepis cirrhifer.</title>
        <authorList>
            <person name="Fukano H."/>
            <person name="Wada S."/>
            <person name="Kurata O."/>
            <person name="Katayama K."/>
            <person name="Fujiwara N."/>
            <person name="Hoshino Y."/>
        </authorList>
    </citation>
    <scope>NUCLEOTIDE SEQUENCE [LARGE SCALE GENOMIC DNA]</scope>
    <source>
        <strain evidence="8 9">NJB0901</strain>
    </source>
</reference>
<dbReference type="InterPro" id="IPR004603">
    <property type="entry name" value="DNA_mismatch_endonuc_vsr"/>
</dbReference>
<keyword evidence="9" id="KW-1185">Reference proteome</keyword>
<evidence type="ECO:0000256" key="6">
    <source>
        <dbReference type="ARBA" id="ARBA00029466"/>
    </source>
</evidence>
<dbReference type="AlphaFoldDB" id="A0A1Z4EZ05"/>
<dbReference type="EMBL" id="AP018165">
    <property type="protein sequence ID" value="BAX98189.1"/>
    <property type="molecule type" value="Genomic_DNA"/>
</dbReference>
<keyword evidence="3" id="KW-0227">DNA damage</keyword>
<gene>
    <name evidence="8" type="primary">vsr</name>
    <name evidence="8" type="ORF">MSTE_02880</name>
</gene>
<dbReference type="Pfam" id="PF03852">
    <property type="entry name" value="Vsr"/>
    <property type="match status" value="1"/>
</dbReference>
<keyword evidence="5" id="KW-0234">DNA repair</keyword>
<dbReference type="GO" id="GO:0004519">
    <property type="term" value="F:endonuclease activity"/>
    <property type="evidence" value="ECO:0007669"/>
    <property type="project" value="UniProtKB-KW"/>
</dbReference>
<evidence type="ECO:0000256" key="1">
    <source>
        <dbReference type="ARBA" id="ARBA00022722"/>
    </source>
</evidence>
<evidence type="ECO:0000256" key="5">
    <source>
        <dbReference type="ARBA" id="ARBA00023204"/>
    </source>
</evidence>
<keyword evidence="1" id="KW-0540">Nuclease</keyword>
<evidence type="ECO:0000256" key="2">
    <source>
        <dbReference type="ARBA" id="ARBA00022759"/>
    </source>
</evidence>